<gene>
    <name evidence="1" type="ORF">HaLaN_02628</name>
</gene>
<protein>
    <submittedName>
        <fullName evidence="1">Tr-type G domain-containing protein</fullName>
    </submittedName>
</protein>
<feature type="non-terminal residue" evidence="1">
    <location>
        <position position="1"/>
    </location>
</feature>
<organism evidence="1 2">
    <name type="scientific">Haematococcus lacustris</name>
    <name type="common">Green alga</name>
    <name type="synonym">Haematococcus pluvialis</name>
    <dbReference type="NCBI Taxonomy" id="44745"/>
    <lineage>
        <taxon>Eukaryota</taxon>
        <taxon>Viridiplantae</taxon>
        <taxon>Chlorophyta</taxon>
        <taxon>core chlorophytes</taxon>
        <taxon>Chlorophyceae</taxon>
        <taxon>CS clade</taxon>
        <taxon>Chlamydomonadales</taxon>
        <taxon>Haematococcaceae</taxon>
        <taxon>Haematococcus</taxon>
    </lineage>
</organism>
<dbReference type="Proteomes" id="UP000485058">
    <property type="component" value="Unassembled WGS sequence"/>
</dbReference>
<reference evidence="1 2" key="1">
    <citation type="submission" date="2020-02" db="EMBL/GenBank/DDBJ databases">
        <title>Draft genome sequence of Haematococcus lacustris strain NIES-144.</title>
        <authorList>
            <person name="Morimoto D."/>
            <person name="Nakagawa S."/>
            <person name="Yoshida T."/>
            <person name="Sawayama S."/>
        </authorList>
    </citation>
    <scope>NUCLEOTIDE SEQUENCE [LARGE SCALE GENOMIC DNA]</scope>
    <source>
        <strain evidence="1 2">NIES-144</strain>
    </source>
</reference>
<accession>A0A699YLI3</accession>
<dbReference type="GO" id="GO:0043022">
    <property type="term" value="F:ribosome binding"/>
    <property type="evidence" value="ECO:0007669"/>
    <property type="project" value="TreeGrafter"/>
</dbReference>
<dbReference type="GO" id="GO:0003924">
    <property type="term" value="F:GTPase activity"/>
    <property type="evidence" value="ECO:0007669"/>
    <property type="project" value="TreeGrafter"/>
</dbReference>
<proteinExistence type="predicted"/>
<dbReference type="GO" id="GO:0005829">
    <property type="term" value="C:cytosol"/>
    <property type="evidence" value="ECO:0007669"/>
    <property type="project" value="TreeGrafter"/>
</dbReference>
<feature type="non-terminal residue" evidence="1">
    <location>
        <position position="129"/>
    </location>
</feature>
<dbReference type="PANTHER" id="PTHR42908">
    <property type="entry name" value="TRANSLATION ELONGATION FACTOR-RELATED"/>
    <property type="match status" value="1"/>
</dbReference>
<sequence>MNEAREQEEADVFDPVRCNVAFGSAHDGWAFRLDQFSAMYAEKMGARTEALTRALWGDFAFSAKDKRVVRLRRGGADSKAKPMFVQFILEAVWKAYSVCSQGGEDVAGVLGQICKARGLGHLVPARALE</sequence>
<dbReference type="Gene3D" id="3.90.1430.10">
    <property type="entry name" value="Yeast translation eEF2 (G' domain)"/>
    <property type="match status" value="1"/>
</dbReference>
<keyword evidence="2" id="KW-1185">Reference proteome</keyword>
<dbReference type="AlphaFoldDB" id="A0A699YLI3"/>
<evidence type="ECO:0000313" key="2">
    <source>
        <dbReference type="Proteomes" id="UP000485058"/>
    </source>
</evidence>
<name>A0A699YLI3_HAELA</name>
<dbReference type="InterPro" id="IPR027417">
    <property type="entry name" value="P-loop_NTPase"/>
</dbReference>
<dbReference type="GO" id="GO:0042256">
    <property type="term" value="P:cytosolic ribosome assembly"/>
    <property type="evidence" value="ECO:0007669"/>
    <property type="project" value="TreeGrafter"/>
</dbReference>
<dbReference type="PANTHER" id="PTHR42908:SF3">
    <property type="entry name" value="ELONGATION FACTOR-LIKE GTPASE 1"/>
    <property type="match status" value="1"/>
</dbReference>
<dbReference type="GO" id="GO:1990904">
    <property type="term" value="C:ribonucleoprotein complex"/>
    <property type="evidence" value="ECO:0007669"/>
    <property type="project" value="TreeGrafter"/>
</dbReference>
<dbReference type="EMBL" id="BLLF01000115">
    <property type="protein sequence ID" value="GFH07776.1"/>
    <property type="molecule type" value="Genomic_DNA"/>
</dbReference>
<evidence type="ECO:0000313" key="1">
    <source>
        <dbReference type="EMBL" id="GFH07776.1"/>
    </source>
</evidence>
<comment type="caution">
    <text evidence="1">The sequence shown here is derived from an EMBL/GenBank/DDBJ whole genome shotgun (WGS) entry which is preliminary data.</text>
</comment>
<dbReference type="SUPFAM" id="SSF52540">
    <property type="entry name" value="P-loop containing nucleoside triphosphate hydrolases"/>
    <property type="match status" value="1"/>
</dbReference>